<dbReference type="AlphaFoldDB" id="A0AAV5V1Y7"/>
<dbReference type="EMBL" id="BTSY01000001">
    <property type="protein sequence ID" value="GMT12428.1"/>
    <property type="molecule type" value="Genomic_DNA"/>
</dbReference>
<feature type="compositionally biased region" description="Low complexity" evidence="1">
    <location>
        <begin position="137"/>
        <end position="147"/>
    </location>
</feature>
<protein>
    <submittedName>
        <fullName evidence="3">Uncharacterized protein</fullName>
    </submittedName>
</protein>
<accession>A0AAV5V1Y7</accession>
<keyword evidence="2" id="KW-1133">Transmembrane helix</keyword>
<feature type="transmembrane region" description="Helical" evidence="2">
    <location>
        <begin position="60"/>
        <end position="78"/>
    </location>
</feature>
<sequence>LWRSPLLTISAMEQHTATRSRYHDTAAAAASRGRQQQQPHEIGLFEALEMDGTTHRLNCILLTLLFTMFCAALSYLYWQWKETQKALELSMKLNRQHIEKEQKEQHERERKQRHRSFEQNLFKYLEKQEQQIREACAAKEASAAKSAQRNERRKRRELRHKVVDRAQPASDPPKSDEKPPTVDKAENHADQRE</sequence>
<evidence type="ECO:0000313" key="4">
    <source>
        <dbReference type="Proteomes" id="UP001432322"/>
    </source>
</evidence>
<feature type="non-terminal residue" evidence="3">
    <location>
        <position position="1"/>
    </location>
</feature>
<comment type="caution">
    <text evidence="3">The sequence shown here is derived from an EMBL/GenBank/DDBJ whole genome shotgun (WGS) entry which is preliminary data.</text>
</comment>
<name>A0AAV5V1Y7_9BILA</name>
<evidence type="ECO:0000256" key="1">
    <source>
        <dbReference type="SAM" id="MobiDB-lite"/>
    </source>
</evidence>
<organism evidence="3 4">
    <name type="scientific">Pristionchus fissidentatus</name>
    <dbReference type="NCBI Taxonomy" id="1538716"/>
    <lineage>
        <taxon>Eukaryota</taxon>
        <taxon>Metazoa</taxon>
        <taxon>Ecdysozoa</taxon>
        <taxon>Nematoda</taxon>
        <taxon>Chromadorea</taxon>
        <taxon>Rhabditida</taxon>
        <taxon>Rhabditina</taxon>
        <taxon>Diplogasteromorpha</taxon>
        <taxon>Diplogasteroidea</taxon>
        <taxon>Neodiplogasteridae</taxon>
        <taxon>Pristionchus</taxon>
    </lineage>
</organism>
<reference evidence="3" key="1">
    <citation type="submission" date="2023-10" db="EMBL/GenBank/DDBJ databases">
        <title>Genome assembly of Pristionchus species.</title>
        <authorList>
            <person name="Yoshida K."/>
            <person name="Sommer R.J."/>
        </authorList>
    </citation>
    <scope>NUCLEOTIDE SEQUENCE</scope>
    <source>
        <strain evidence="3">RS5133</strain>
    </source>
</reference>
<keyword evidence="2" id="KW-0472">Membrane</keyword>
<feature type="compositionally biased region" description="Basic and acidic residues" evidence="1">
    <location>
        <begin position="173"/>
        <end position="193"/>
    </location>
</feature>
<proteinExistence type="predicted"/>
<keyword evidence="2" id="KW-0812">Transmembrane</keyword>
<evidence type="ECO:0000313" key="3">
    <source>
        <dbReference type="EMBL" id="GMT12428.1"/>
    </source>
</evidence>
<evidence type="ECO:0000256" key="2">
    <source>
        <dbReference type="SAM" id="Phobius"/>
    </source>
</evidence>
<keyword evidence="4" id="KW-1185">Reference proteome</keyword>
<dbReference type="Proteomes" id="UP001432322">
    <property type="component" value="Unassembled WGS sequence"/>
</dbReference>
<gene>
    <name evidence="3" type="ORF">PFISCL1PPCAC_3725</name>
</gene>
<feature type="region of interest" description="Disordered" evidence="1">
    <location>
        <begin position="137"/>
        <end position="193"/>
    </location>
</feature>